<dbReference type="Proteomes" id="UP000316093">
    <property type="component" value="Chromosome"/>
</dbReference>
<feature type="coiled-coil region" evidence="1">
    <location>
        <begin position="43"/>
        <end position="98"/>
    </location>
</feature>
<evidence type="ECO:0000313" key="3">
    <source>
        <dbReference type="EMBL" id="QDE40782.1"/>
    </source>
</evidence>
<evidence type="ECO:0000313" key="4">
    <source>
        <dbReference type="Proteomes" id="UP000316093"/>
    </source>
</evidence>
<keyword evidence="1" id="KW-0175">Coiled coil</keyword>
<dbReference type="RefSeq" id="WP_139984707.1">
    <property type="nucleotide sequence ID" value="NZ_CP041046.1"/>
</dbReference>
<feature type="transmembrane region" description="Helical" evidence="2">
    <location>
        <begin position="107"/>
        <end position="128"/>
    </location>
</feature>
<evidence type="ECO:0000256" key="2">
    <source>
        <dbReference type="SAM" id="Phobius"/>
    </source>
</evidence>
<name>A0A4Y5Z5R2_9GAMM</name>
<sequence length="143" mass="16510">MHPVEPLYLARQQGVSPSLEAILAKLATRDELQALSTKVDTRMARLDERMDRFDERMDRFEERMDRFEERMDRFEGRFTRLEESIVELTRTVTRLDERVQHSAPRTWILGGVVSVLLSVLGAVCWLAQPYVTTLMRLAAASGV</sequence>
<dbReference type="Gene3D" id="1.20.1260.80">
    <property type="match status" value="1"/>
</dbReference>
<gene>
    <name evidence="3" type="ORF">FIV34_16985</name>
</gene>
<proteinExistence type="predicted"/>
<organism evidence="3 4">
    <name type="scientific">Luteibacter pinisoli</name>
    <dbReference type="NCBI Taxonomy" id="2589080"/>
    <lineage>
        <taxon>Bacteria</taxon>
        <taxon>Pseudomonadati</taxon>
        <taxon>Pseudomonadota</taxon>
        <taxon>Gammaproteobacteria</taxon>
        <taxon>Lysobacterales</taxon>
        <taxon>Rhodanobacteraceae</taxon>
        <taxon>Luteibacter</taxon>
    </lineage>
</organism>
<evidence type="ECO:0008006" key="5">
    <source>
        <dbReference type="Google" id="ProtNLM"/>
    </source>
</evidence>
<keyword evidence="2" id="KW-0812">Transmembrane</keyword>
<accession>A0A4Y5Z5R2</accession>
<dbReference type="SUPFAM" id="SSF57997">
    <property type="entry name" value="Tropomyosin"/>
    <property type="match status" value="1"/>
</dbReference>
<keyword evidence="2" id="KW-0472">Membrane</keyword>
<dbReference type="AlphaFoldDB" id="A0A4Y5Z5R2"/>
<evidence type="ECO:0000256" key="1">
    <source>
        <dbReference type="SAM" id="Coils"/>
    </source>
</evidence>
<dbReference type="EMBL" id="CP041046">
    <property type="protein sequence ID" value="QDE40782.1"/>
    <property type="molecule type" value="Genomic_DNA"/>
</dbReference>
<keyword evidence="2" id="KW-1133">Transmembrane helix</keyword>
<reference evidence="3 4" key="1">
    <citation type="submission" date="2019-06" db="EMBL/GenBank/DDBJ databases">
        <title>A complete genome sequence for Luteibacter pinisoli MAH-14.</title>
        <authorList>
            <person name="Baltrus D.A."/>
        </authorList>
    </citation>
    <scope>NUCLEOTIDE SEQUENCE [LARGE SCALE GENOMIC DNA]</scope>
    <source>
        <strain evidence="3 4">MAH-14</strain>
    </source>
</reference>
<keyword evidence="4" id="KW-1185">Reference proteome</keyword>
<protein>
    <recommendedName>
        <fullName evidence="5">DUF1640 domain-containing protein</fullName>
    </recommendedName>
</protein>
<dbReference type="KEGG" id="lpy:FIV34_16985"/>